<name>A0A1H7BBU2_9BACL</name>
<organism evidence="2 3">
    <name type="scientific">Bhargavaea ginsengi</name>
    <dbReference type="NCBI Taxonomy" id="426757"/>
    <lineage>
        <taxon>Bacteria</taxon>
        <taxon>Bacillati</taxon>
        <taxon>Bacillota</taxon>
        <taxon>Bacilli</taxon>
        <taxon>Bacillales</taxon>
        <taxon>Caryophanaceae</taxon>
        <taxon>Bhargavaea</taxon>
    </lineage>
</organism>
<dbReference type="Proteomes" id="UP000199200">
    <property type="component" value="Unassembled WGS sequence"/>
</dbReference>
<sequence length="289" mass="32501">MKKLLMAMAAGTLTLGLAACGETAEPTEGTPEDKQSDLTAEEVYEKALTASQEMKSTEVALEMDQKISIPSQEVEMNTNTNLDMEMTLDPMALHQKGTMAMSAAGGEEMSMEIEAYMTEDGTMYLLDPQAGQWMKMTGAIPELDQLTQNQPDPSEQLEQLQEYAKDMKFEQNENEYILKLTADGEKFNDLIKQTLQEQLPPEALEQMGEEEQNALENMSINELEYEMYVDKETFNMTAMNMVMAMTMEEQGEELNIDMDSKTTYSNINGIEKIEIPQEIIDSAVELPQQ</sequence>
<dbReference type="Gene3D" id="2.50.20.20">
    <property type="match status" value="1"/>
</dbReference>
<dbReference type="AlphaFoldDB" id="A0A1H7BBU2"/>
<dbReference type="PROSITE" id="PS51257">
    <property type="entry name" value="PROKAR_LIPOPROTEIN"/>
    <property type="match status" value="1"/>
</dbReference>
<protein>
    <recommendedName>
        <fullName evidence="4">Lipoprotein</fullName>
    </recommendedName>
</protein>
<dbReference type="EMBL" id="FNZF01000006">
    <property type="protein sequence ID" value="SEJ75139.1"/>
    <property type="molecule type" value="Genomic_DNA"/>
</dbReference>
<dbReference type="RefSeq" id="WP_092055264.1">
    <property type="nucleotide sequence ID" value="NZ_FNZF01000006.1"/>
</dbReference>
<evidence type="ECO:0000256" key="1">
    <source>
        <dbReference type="SAM" id="SignalP"/>
    </source>
</evidence>
<dbReference type="Pfam" id="PF20316">
    <property type="entry name" value="DUF6612"/>
    <property type="match status" value="1"/>
</dbReference>
<dbReference type="STRING" id="426757.SAMN04488127_2695"/>
<keyword evidence="1" id="KW-0732">Signal</keyword>
<gene>
    <name evidence="2" type="ORF">SAMN04488127_2695</name>
</gene>
<dbReference type="InterPro" id="IPR046720">
    <property type="entry name" value="DUF6612"/>
</dbReference>
<evidence type="ECO:0000313" key="3">
    <source>
        <dbReference type="Proteomes" id="UP000199200"/>
    </source>
</evidence>
<evidence type="ECO:0008006" key="4">
    <source>
        <dbReference type="Google" id="ProtNLM"/>
    </source>
</evidence>
<dbReference type="OrthoDB" id="1957331at2"/>
<reference evidence="3" key="1">
    <citation type="submission" date="2016-10" db="EMBL/GenBank/DDBJ databases">
        <authorList>
            <person name="Varghese N."/>
            <person name="Submissions S."/>
        </authorList>
    </citation>
    <scope>NUCLEOTIDE SEQUENCE [LARGE SCALE GENOMIC DNA]</scope>
    <source>
        <strain evidence="3">CGMCC 1.6763</strain>
    </source>
</reference>
<evidence type="ECO:0000313" key="2">
    <source>
        <dbReference type="EMBL" id="SEJ75139.1"/>
    </source>
</evidence>
<keyword evidence="3" id="KW-1185">Reference proteome</keyword>
<proteinExistence type="predicted"/>
<accession>A0A1H7BBU2</accession>
<feature type="chain" id="PRO_5038523886" description="Lipoprotein" evidence="1">
    <location>
        <begin position="19"/>
        <end position="289"/>
    </location>
</feature>
<feature type="signal peptide" evidence="1">
    <location>
        <begin position="1"/>
        <end position="18"/>
    </location>
</feature>